<dbReference type="InterPro" id="IPR024949">
    <property type="entry name" value="Bet_v_I_allergen"/>
</dbReference>
<keyword evidence="3" id="KW-0568">Pathogenesis-related protein</keyword>
<evidence type="ECO:0000313" key="5">
    <source>
        <dbReference type="EMBL" id="KYP58142.1"/>
    </source>
</evidence>
<reference evidence="5 6" key="1">
    <citation type="journal article" date="2012" name="Nat. Biotechnol.">
        <title>Draft genome sequence of pigeonpea (Cajanus cajan), an orphan legume crop of resource-poor farmers.</title>
        <authorList>
            <person name="Varshney R.K."/>
            <person name="Chen W."/>
            <person name="Li Y."/>
            <person name="Bharti A.K."/>
            <person name="Saxena R.K."/>
            <person name="Schlueter J.A."/>
            <person name="Donoghue M.T."/>
            <person name="Azam S."/>
            <person name="Fan G."/>
            <person name="Whaley A.M."/>
            <person name="Farmer A.D."/>
            <person name="Sheridan J."/>
            <person name="Iwata A."/>
            <person name="Tuteja R."/>
            <person name="Penmetsa R.V."/>
            <person name="Wu W."/>
            <person name="Upadhyaya H.D."/>
            <person name="Yang S.P."/>
            <person name="Shah T."/>
            <person name="Saxena K.B."/>
            <person name="Michael T."/>
            <person name="McCombie W.R."/>
            <person name="Yang B."/>
            <person name="Zhang G."/>
            <person name="Yang H."/>
            <person name="Wang J."/>
            <person name="Spillane C."/>
            <person name="Cook D.R."/>
            <person name="May G.D."/>
            <person name="Xu X."/>
            <person name="Jackson S.A."/>
        </authorList>
    </citation>
    <scope>NUCLEOTIDE SEQUENCE [LARGE SCALE GENOMIC DNA]</scope>
    <source>
        <strain evidence="6">cv. Asha</strain>
    </source>
</reference>
<evidence type="ECO:0000259" key="4">
    <source>
        <dbReference type="Pfam" id="PF00407"/>
    </source>
</evidence>
<dbReference type="OMA" id="FTYAKHR"/>
<dbReference type="PRINTS" id="PR00634">
    <property type="entry name" value="BETALLERGEN"/>
</dbReference>
<dbReference type="GO" id="GO:0004864">
    <property type="term" value="F:protein phosphatase inhibitor activity"/>
    <property type="evidence" value="ECO:0007669"/>
    <property type="project" value="InterPro"/>
</dbReference>
<name>A0A151STR8_CAJCA</name>
<proteinExistence type="inferred from homology"/>
<keyword evidence="2" id="KW-0611">Plant defense</keyword>
<dbReference type="GO" id="GO:0038023">
    <property type="term" value="F:signaling receptor activity"/>
    <property type="evidence" value="ECO:0007669"/>
    <property type="project" value="InterPro"/>
</dbReference>
<dbReference type="FunFam" id="3.30.530.20:FF:000007">
    <property type="entry name" value="Major pollen allergen Bet v 1-A"/>
    <property type="match status" value="1"/>
</dbReference>
<dbReference type="GO" id="GO:0005737">
    <property type="term" value="C:cytoplasm"/>
    <property type="evidence" value="ECO:0007669"/>
    <property type="project" value="TreeGrafter"/>
</dbReference>
<comment type="similarity">
    <text evidence="1">Belongs to the BetVI family.</text>
</comment>
<dbReference type="GO" id="GO:0009738">
    <property type="term" value="P:abscisic acid-activated signaling pathway"/>
    <property type="evidence" value="ECO:0007669"/>
    <property type="project" value="InterPro"/>
</dbReference>
<evidence type="ECO:0000256" key="3">
    <source>
        <dbReference type="ARBA" id="ARBA00023265"/>
    </source>
</evidence>
<dbReference type="GO" id="GO:0010427">
    <property type="term" value="F:abscisic acid binding"/>
    <property type="evidence" value="ECO:0007669"/>
    <property type="project" value="InterPro"/>
</dbReference>
<evidence type="ECO:0000256" key="2">
    <source>
        <dbReference type="ARBA" id="ARBA00022821"/>
    </source>
</evidence>
<organism evidence="5 6">
    <name type="scientific">Cajanus cajan</name>
    <name type="common">Pigeon pea</name>
    <name type="synonym">Cajanus indicus</name>
    <dbReference type="NCBI Taxonomy" id="3821"/>
    <lineage>
        <taxon>Eukaryota</taxon>
        <taxon>Viridiplantae</taxon>
        <taxon>Streptophyta</taxon>
        <taxon>Embryophyta</taxon>
        <taxon>Tracheophyta</taxon>
        <taxon>Spermatophyta</taxon>
        <taxon>Magnoliopsida</taxon>
        <taxon>eudicotyledons</taxon>
        <taxon>Gunneridae</taxon>
        <taxon>Pentapetalae</taxon>
        <taxon>rosids</taxon>
        <taxon>fabids</taxon>
        <taxon>Fabales</taxon>
        <taxon>Fabaceae</taxon>
        <taxon>Papilionoideae</taxon>
        <taxon>50 kb inversion clade</taxon>
        <taxon>NPAAA clade</taxon>
        <taxon>indigoferoid/millettioid clade</taxon>
        <taxon>Phaseoleae</taxon>
        <taxon>Cajanus</taxon>
    </lineage>
</organism>
<dbReference type="InterPro" id="IPR000916">
    <property type="entry name" value="Bet_v_I/MLP"/>
</dbReference>
<dbReference type="Pfam" id="PF00407">
    <property type="entry name" value="Bet_v_1"/>
    <property type="match status" value="1"/>
</dbReference>
<protein>
    <submittedName>
        <fullName evidence="5">Major pollen allergen Bet v 1-C</fullName>
    </submittedName>
</protein>
<dbReference type="InterPro" id="IPR050279">
    <property type="entry name" value="Plant_def-hormone_signal"/>
</dbReference>
<dbReference type="AlphaFoldDB" id="A0A151STR8"/>
<dbReference type="Gramene" id="C.cajan_04329.t">
    <property type="protein sequence ID" value="C.cajan_04329.t"/>
    <property type="gene ID" value="C.cajan_04329"/>
</dbReference>
<gene>
    <name evidence="5" type="ORF">KK1_004434</name>
</gene>
<dbReference type="SUPFAM" id="SSF55961">
    <property type="entry name" value="Bet v1-like"/>
    <property type="match status" value="1"/>
</dbReference>
<dbReference type="GO" id="GO:0006952">
    <property type="term" value="P:defense response"/>
    <property type="evidence" value="ECO:0007669"/>
    <property type="project" value="UniProtKB-KW"/>
</dbReference>
<dbReference type="InterPro" id="IPR023393">
    <property type="entry name" value="START-like_dom_sf"/>
</dbReference>
<dbReference type="GO" id="GO:0005634">
    <property type="term" value="C:nucleus"/>
    <property type="evidence" value="ECO:0007669"/>
    <property type="project" value="TreeGrafter"/>
</dbReference>
<keyword evidence="6" id="KW-1185">Reference proteome</keyword>
<feature type="domain" description="Bet v I/Major latex protein" evidence="4">
    <location>
        <begin position="1"/>
        <end position="151"/>
    </location>
</feature>
<dbReference type="Gene3D" id="3.30.530.20">
    <property type="match status" value="1"/>
</dbReference>
<dbReference type="STRING" id="3821.A0A151STR8"/>
<evidence type="ECO:0000256" key="1">
    <source>
        <dbReference type="ARBA" id="ARBA00009744"/>
    </source>
</evidence>
<evidence type="ECO:0000313" key="6">
    <source>
        <dbReference type="Proteomes" id="UP000075243"/>
    </source>
</evidence>
<dbReference type="PANTHER" id="PTHR31213:SF87">
    <property type="entry name" value="NODULIN-13"/>
    <property type="match status" value="1"/>
</dbReference>
<dbReference type="Proteomes" id="UP000075243">
    <property type="component" value="Chromosome 11"/>
</dbReference>
<dbReference type="EMBL" id="CM003613">
    <property type="protein sequence ID" value="KYP58142.1"/>
    <property type="molecule type" value="Genomic_DNA"/>
</dbReference>
<dbReference type="CDD" id="cd07816">
    <property type="entry name" value="Bet_v1-like"/>
    <property type="match status" value="1"/>
</dbReference>
<accession>A0A151STR8</accession>
<dbReference type="PANTHER" id="PTHR31213">
    <property type="entry name" value="OS08G0374000 PROTEIN-RELATED"/>
    <property type="match status" value="1"/>
</dbReference>
<sequence>MGVFTCEVEHVSPISAAKFYKAVVEDCVTLWPKAMPKIIKSVEFTEGDGGPGTICKLTLLKGYSTSQIDAINKEKFVLKYNVIEGSTLGKHVEKICNEFKVVERKDGGCLVKKTMKHYTKDNEIFDEEYLKFNKDKTLFFFKAIEDFLLANPDYN</sequence>